<dbReference type="InterPro" id="IPR035959">
    <property type="entry name" value="RutC-like_sf"/>
</dbReference>
<gene>
    <name evidence="1" type="ORF">M231_05480</name>
</gene>
<dbReference type="STRING" id="5217.A0A4Q1BI02"/>
<dbReference type="OrthoDB" id="309640at2759"/>
<dbReference type="FunCoup" id="A0A4Q1BI02">
    <property type="interactions" value="211"/>
</dbReference>
<sequence>MSREIISSAEFPIKSFNSPAVKIPGLLFCGGQIGKGDIKDATLTALTRLKSVLELGGSSLDKVVKFNIFIGDMDEFDSMNEVFVAFVPDPKPARTCIQAGRLPAGAAIEIECIAVY</sequence>
<dbReference type="GO" id="GO:0005739">
    <property type="term" value="C:mitochondrion"/>
    <property type="evidence" value="ECO:0007669"/>
    <property type="project" value="TreeGrafter"/>
</dbReference>
<dbReference type="EMBL" id="SDIL01000073">
    <property type="protein sequence ID" value="RXK37259.1"/>
    <property type="molecule type" value="Genomic_DNA"/>
</dbReference>
<dbReference type="AlphaFoldDB" id="A0A4Q1BI02"/>
<dbReference type="Pfam" id="PF01042">
    <property type="entry name" value="Ribonuc_L-PSP"/>
    <property type="match status" value="1"/>
</dbReference>
<dbReference type="CDD" id="cd00448">
    <property type="entry name" value="YjgF_YER057c_UK114_family"/>
    <property type="match status" value="1"/>
</dbReference>
<dbReference type="Gene3D" id="3.30.1330.40">
    <property type="entry name" value="RutC-like"/>
    <property type="match status" value="1"/>
</dbReference>
<dbReference type="PANTHER" id="PTHR11803:SF12">
    <property type="entry name" value="TRANSLATION INITIATION INHIBITOR"/>
    <property type="match status" value="1"/>
</dbReference>
<dbReference type="PANTHER" id="PTHR11803">
    <property type="entry name" value="2-IMINOBUTANOATE/2-IMINOPROPANOATE DEAMINASE RIDA"/>
    <property type="match status" value="1"/>
</dbReference>
<dbReference type="GO" id="GO:0019239">
    <property type="term" value="F:deaminase activity"/>
    <property type="evidence" value="ECO:0007669"/>
    <property type="project" value="TreeGrafter"/>
</dbReference>
<dbReference type="FunFam" id="3.30.1330.40:FF:000004">
    <property type="entry name" value="Translation initiation inhibitor"/>
    <property type="match status" value="1"/>
</dbReference>
<organism evidence="1 2">
    <name type="scientific">Tremella mesenterica</name>
    <name type="common">Jelly fungus</name>
    <dbReference type="NCBI Taxonomy" id="5217"/>
    <lineage>
        <taxon>Eukaryota</taxon>
        <taxon>Fungi</taxon>
        <taxon>Dikarya</taxon>
        <taxon>Basidiomycota</taxon>
        <taxon>Agaricomycotina</taxon>
        <taxon>Tremellomycetes</taxon>
        <taxon>Tremellales</taxon>
        <taxon>Tremellaceae</taxon>
        <taxon>Tremella</taxon>
    </lineage>
</organism>
<dbReference type="Proteomes" id="UP000289152">
    <property type="component" value="Unassembled WGS sequence"/>
</dbReference>
<name>A0A4Q1BI02_TREME</name>
<proteinExistence type="predicted"/>
<keyword evidence="2" id="KW-1185">Reference proteome</keyword>
<dbReference type="SUPFAM" id="SSF55298">
    <property type="entry name" value="YjgF-like"/>
    <property type="match status" value="1"/>
</dbReference>
<dbReference type="VEuPathDB" id="FungiDB:TREMEDRAFT_33438"/>
<evidence type="ECO:0000313" key="2">
    <source>
        <dbReference type="Proteomes" id="UP000289152"/>
    </source>
</evidence>
<evidence type="ECO:0000313" key="1">
    <source>
        <dbReference type="EMBL" id="RXK37259.1"/>
    </source>
</evidence>
<protein>
    <submittedName>
        <fullName evidence="1">Uncharacterized protein</fullName>
    </submittedName>
</protein>
<accession>A0A4Q1BI02</accession>
<dbReference type="InParanoid" id="A0A4Q1BI02"/>
<dbReference type="InterPro" id="IPR006175">
    <property type="entry name" value="YjgF/YER057c/UK114"/>
</dbReference>
<dbReference type="GO" id="GO:0005829">
    <property type="term" value="C:cytosol"/>
    <property type="evidence" value="ECO:0007669"/>
    <property type="project" value="TreeGrafter"/>
</dbReference>
<comment type="caution">
    <text evidence="1">The sequence shown here is derived from an EMBL/GenBank/DDBJ whole genome shotgun (WGS) entry which is preliminary data.</text>
</comment>
<reference evidence="1 2" key="1">
    <citation type="submission" date="2016-06" db="EMBL/GenBank/DDBJ databases">
        <title>Evolution of pathogenesis and genome organization in the Tremellales.</title>
        <authorList>
            <person name="Cuomo C."/>
            <person name="Litvintseva A."/>
            <person name="Heitman J."/>
            <person name="Chen Y."/>
            <person name="Sun S."/>
            <person name="Springer D."/>
            <person name="Dromer F."/>
            <person name="Young S."/>
            <person name="Zeng Q."/>
            <person name="Chapman S."/>
            <person name="Gujja S."/>
            <person name="Saif S."/>
            <person name="Birren B."/>
        </authorList>
    </citation>
    <scope>NUCLEOTIDE SEQUENCE [LARGE SCALE GENOMIC DNA]</scope>
    <source>
        <strain evidence="1 2">ATCC 28783</strain>
    </source>
</reference>